<comment type="caution">
    <text evidence="1">The sequence shown here is derived from an EMBL/GenBank/DDBJ whole genome shotgun (WGS) entry which is preliminary data.</text>
</comment>
<proteinExistence type="predicted"/>
<feature type="non-terminal residue" evidence="1">
    <location>
        <position position="1"/>
    </location>
</feature>
<evidence type="ECO:0000313" key="2">
    <source>
        <dbReference type="Proteomes" id="UP000667349"/>
    </source>
</evidence>
<accession>A0A836JKC0</accession>
<dbReference type="AlphaFoldDB" id="A0A836JKC0"/>
<reference evidence="1" key="1">
    <citation type="submission" date="2020-02" db="EMBL/GenBank/DDBJ databases">
        <title>Relaxed selection underlies rapid genomic changes in the transitions from sociality to social parasitism in ants.</title>
        <authorList>
            <person name="Bi X."/>
        </authorList>
    </citation>
    <scope>NUCLEOTIDE SEQUENCE</scope>
    <source>
        <strain evidence="1">BGI-DK2013a</strain>
        <tissue evidence="1">Whole body</tissue>
    </source>
</reference>
<dbReference type="PANTHER" id="PTHR46060:SF1">
    <property type="entry name" value="MARINER MOS1 TRANSPOSASE-LIKE PROTEIN"/>
    <property type="match status" value="1"/>
</dbReference>
<dbReference type="GO" id="GO:0008168">
    <property type="term" value="F:methyltransferase activity"/>
    <property type="evidence" value="ECO:0007669"/>
    <property type="project" value="UniProtKB-KW"/>
</dbReference>
<dbReference type="InterPro" id="IPR036397">
    <property type="entry name" value="RNaseH_sf"/>
</dbReference>
<gene>
    <name evidence="1" type="primary">Setmar_119</name>
    <name evidence="1" type="ORF">G6Z75_0006407</name>
</gene>
<keyword evidence="2" id="KW-1185">Reference proteome</keyword>
<dbReference type="GO" id="GO:0032259">
    <property type="term" value="P:methylation"/>
    <property type="evidence" value="ECO:0007669"/>
    <property type="project" value="UniProtKB-KW"/>
</dbReference>
<feature type="non-terminal residue" evidence="1">
    <location>
        <position position="147"/>
    </location>
</feature>
<dbReference type="EMBL" id="JAANHZ010000508">
    <property type="protein sequence ID" value="KAG5310116.1"/>
    <property type="molecule type" value="Genomic_DNA"/>
</dbReference>
<evidence type="ECO:0000313" key="1">
    <source>
        <dbReference type="EMBL" id="KAG5310116.1"/>
    </source>
</evidence>
<dbReference type="InterPro" id="IPR052709">
    <property type="entry name" value="Transposase-MT_Hybrid"/>
</dbReference>
<protein>
    <submittedName>
        <fullName evidence="1">SETMR methyltransferase</fullName>
    </submittedName>
</protein>
<name>A0A836JKC0_9HYME</name>
<keyword evidence="1" id="KW-0489">Methyltransferase</keyword>
<dbReference type="GO" id="GO:0003676">
    <property type="term" value="F:nucleic acid binding"/>
    <property type="evidence" value="ECO:0007669"/>
    <property type="project" value="InterPro"/>
</dbReference>
<dbReference type="Gene3D" id="3.30.420.10">
    <property type="entry name" value="Ribonuclease H-like superfamily/Ribonuclease H"/>
    <property type="match status" value="1"/>
</dbReference>
<dbReference type="Proteomes" id="UP000667349">
    <property type="component" value="Unassembled WGS sequence"/>
</dbReference>
<sequence>WKKNKFRAMIKHGRTSTCDAPRSRHSILTVDHKRVMTLKQCFKMFQRNLDTKEQLKQWTSPSEPVPKKAKTLAKKKVLFHQDNLRVHTCSTPMAKFNKFRYELLPHPAYSPDLAPCDYFLFPNLKKMVRRKEIHHQRTAHHRNRGLF</sequence>
<keyword evidence="1" id="KW-0808">Transferase</keyword>
<dbReference type="PANTHER" id="PTHR46060">
    <property type="entry name" value="MARINER MOS1 TRANSPOSASE-LIKE PROTEIN"/>
    <property type="match status" value="1"/>
</dbReference>
<organism evidence="1 2">
    <name type="scientific">Acromyrmex insinuator</name>
    <dbReference type="NCBI Taxonomy" id="230686"/>
    <lineage>
        <taxon>Eukaryota</taxon>
        <taxon>Metazoa</taxon>
        <taxon>Ecdysozoa</taxon>
        <taxon>Arthropoda</taxon>
        <taxon>Hexapoda</taxon>
        <taxon>Insecta</taxon>
        <taxon>Pterygota</taxon>
        <taxon>Neoptera</taxon>
        <taxon>Endopterygota</taxon>
        <taxon>Hymenoptera</taxon>
        <taxon>Apocrita</taxon>
        <taxon>Aculeata</taxon>
        <taxon>Formicoidea</taxon>
        <taxon>Formicidae</taxon>
        <taxon>Myrmicinae</taxon>
        <taxon>Acromyrmex</taxon>
    </lineage>
</organism>